<dbReference type="FunFam" id="1.10.238.220:FF:000003">
    <property type="entry name" value="Phosphoprotein phosphatase 2A regulatory subunit"/>
    <property type="match status" value="1"/>
</dbReference>
<dbReference type="Gene3D" id="1.10.238.10">
    <property type="entry name" value="EF-hand"/>
    <property type="match status" value="1"/>
</dbReference>
<evidence type="ECO:0000259" key="4">
    <source>
        <dbReference type="PROSITE" id="PS50222"/>
    </source>
</evidence>
<dbReference type="PROSITE" id="PS50222">
    <property type="entry name" value="EF_HAND_2"/>
    <property type="match status" value="3"/>
</dbReference>
<dbReference type="AlphaFoldDB" id="A0AAD1UAB6"/>
<dbReference type="GO" id="GO:0019888">
    <property type="term" value="F:protein phosphatase regulator activity"/>
    <property type="evidence" value="ECO:0007669"/>
    <property type="project" value="TreeGrafter"/>
</dbReference>
<reference evidence="5" key="1">
    <citation type="submission" date="2023-07" db="EMBL/GenBank/DDBJ databases">
        <authorList>
            <consortium name="AG Swart"/>
            <person name="Singh M."/>
            <person name="Singh A."/>
            <person name="Seah K."/>
            <person name="Emmerich C."/>
        </authorList>
    </citation>
    <scope>NUCLEOTIDE SEQUENCE</scope>
    <source>
        <strain evidence="5">DP1</strain>
    </source>
</reference>
<dbReference type="FunFam" id="1.10.238.10:FF:000025">
    <property type="entry name" value="serine/threonine-protein phosphatase 2A regulatory subunit B'' subunit alpha"/>
    <property type="match status" value="1"/>
</dbReference>
<dbReference type="Gene3D" id="1.10.238.220">
    <property type="match status" value="1"/>
</dbReference>
<dbReference type="PANTHER" id="PTHR14095:SF0">
    <property type="entry name" value="MIP22305P"/>
    <property type="match status" value="1"/>
</dbReference>
<dbReference type="InterPro" id="IPR002048">
    <property type="entry name" value="EF_hand_dom"/>
</dbReference>
<dbReference type="InterPro" id="IPR041534">
    <property type="entry name" value="EF-hand_13"/>
</dbReference>
<protein>
    <recommendedName>
        <fullName evidence="4">EF-hand domain-containing protein</fullName>
    </recommendedName>
</protein>
<dbReference type="CDD" id="cd21504">
    <property type="entry name" value="PPP2R3A_B-like"/>
    <property type="match status" value="1"/>
</dbReference>
<keyword evidence="6" id="KW-1185">Reference proteome</keyword>
<dbReference type="Pfam" id="PF17958">
    <property type="entry name" value="EF-hand_13"/>
    <property type="match status" value="1"/>
</dbReference>
<dbReference type="Proteomes" id="UP001295684">
    <property type="component" value="Unassembled WGS sequence"/>
</dbReference>
<dbReference type="SUPFAM" id="SSF47473">
    <property type="entry name" value="EF-hand"/>
    <property type="match status" value="2"/>
</dbReference>
<dbReference type="EMBL" id="CAMPGE010005411">
    <property type="protein sequence ID" value="CAI2364265.1"/>
    <property type="molecule type" value="Genomic_DNA"/>
</dbReference>
<dbReference type="PROSITE" id="PS00018">
    <property type="entry name" value="EF_HAND_1"/>
    <property type="match status" value="2"/>
</dbReference>
<feature type="compositionally biased region" description="Low complexity" evidence="3">
    <location>
        <begin position="537"/>
        <end position="546"/>
    </location>
</feature>
<feature type="compositionally biased region" description="Acidic residues" evidence="3">
    <location>
        <begin position="525"/>
        <end position="536"/>
    </location>
</feature>
<dbReference type="GO" id="GO:0000159">
    <property type="term" value="C:protein phosphatase type 2A complex"/>
    <property type="evidence" value="ECO:0007669"/>
    <property type="project" value="TreeGrafter"/>
</dbReference>
<evidence type="ECO:0000313" key="6">
    <source>
        <dbReference type="Proteomes" id="UP001295684"/>
    </source>
</evidence>
<gene>
    <name evidence="5" type="ORF">ECRASSUSDP1_LOCUS5608</name>
</gene>
<dbReference type="InterPro" id="IPR018247">
    <property type="entry name" value="EF_Hand_1_Ca_BS"/>
</dbReference>
<proteinExistence type="predicted"/>
<feature type="domain" description="EF-hand" evidence="4">
    <location>
        <begin position="271"/>
        <end position="306"/>
    </location>
</feature>
<organism evidence="5 6">
    <name type="scientific">Euplotes crassus</name>
    <dbReference type="NCBI Taxonomy" id="5936"/>
    <lineage>
        <taxon>Eukaryota</taxon>
        <taxon>Sar</taxon>
        <taxon>Alveolata</taxon>
        <taxon>Ciliophora</taxon>
        <taxon>Intramacronucleata</taxon>
        <taxon>Spirotrichea</taxon>
        <taxon>Hypotrichia</taxon>
        <taxon>Euplotida</taxon>
        <taxon>Euplotidae</taxon>
        <taxon>Moneuplotes</taxon>
    </lineage>
</organism>
<keyword evidence="1" id="KW-0479">Metal-binding</keyword>
<feature type="domain" description="EF-hand" evidence="4">
    <location>
        <begin position="397"/>
        <end position="432"/>
    </location>
</feature>
<keyword evidence="2" id="KW-0106">Calcium</keyword>
<sequence>METISQYSDNVRYQLAQQQLDQMFMKWITQDKVQLFVNKLIEEVHDPTSNILSPPPPIFINKMSTPVSPSDKKSGASSLLGKIGRTPPKSPSGNIKYHTLVNPVFEPMENKEEEKDLASCTLKQKQLTKDMTKKHTVPKFYYEEGRPLEEEIVKINNEEISNVFGDLQEVTKEEFLPITEKVFKFPKFLNSLLFKRLDTKSAGKVSYTDFMDAWNAEYERIEVSKRIFKILAKPGEKYIHYEDFKPMLKELLDTHPGLNFLQATPEFQDRYADTVVMRIFFTIDRNDDGRISYRDLKQSNFIKTLFYVDEEEDINKIRDYFSYEHFYVLYCRFWELDNDHDFMIDKEDFSRYEGYALSRKTMDKIFEQIPRKFKSDNPEKMLYDDFVWFMLCEEDKTTKRSLQYWFDIIDLDSNGIITPHEMEFFYEEQVQRLQSLNHEPILFNDLLCQMNDMISPKDEANFTFEELWERRDNVGIFFNCLCNLNKLISYETRDLFALKHQTNENPDYSEWDLFAKSEYERLAMEEENPEDSDVIDTMDNMDNMDAGGDGSEDYT</sequence>
<comment type="caution">
    <text evidence="5">The sequence shown here is derived from an EMBL/GenBank/DDBJ whole genome shotgun (WGS) entry which is preliminary data.</text>
</comment>
<feature type="region of interest" description="Disordered" evidence="3">
    <location>
        <begin position="524"/>
        <end position="555"/>
    </location>
</feature>
<name>A0AAD1UAB6_EUPCR</name>
<dbReference type="PANTHER" id="PTHR14095">
    <property type="entry name" value="PHOSPHATASE 2A REGULATORY SUBUNIT-RELATED"/>
    <property type="match status" value="1"/>
</dbReference>
<dbReference type="InterPro" id="IPR011992">
    <property type="entry name" value="EF-hand-dom_pair"/>
</dbReference>
<evidence type="ECO:0000313" key="5">
    <source>
        <dbReference type="EMBL" id="CAI2364265.1"/>
    </source>
</evidence>
<accession>A0AAD1UAB6</accession>
<feature type="domain" description="EF-hand" evidence="4">
    <location>
        <begin position="219"/>
        <end position="254"/>
    </location>
</feature>
<dbReference type="GO" id="GO:0005509">
    <property type="term" value="F:calcium ion binding"/>
    <property type="evidence" value="ECO:0007669"/>
    <property type="project" value="InterPro"/>
</dbReference>
<feature type="region of interest" description="Disordered" evidence="3">
    <location>
        <begin position="65"/>
        <end position="93"/>
    </location>
</feature>
<evidence type="ECO:0000256" key="3">
    <source>
        <dbReference type="SAM" id="MobiDB-lite"/>
    </source>
</evidence>
<evidence type="ECO:0000256" key="2">
    <source>
        <dbReference type="ARBA" id="ARBA00022837"/>
    </source>
</evidence>
<evidence type="ECO:0000256" key="1">
    <source>
        <dbReference type="ARBA" id="ARBA00022723"/>
    </source>
</evidence>